<feature type="compositionally biased region" description="Basic and acidic residues" evidence="6">
    <location>
        <begin position="22"/>
        <end position="36"/>
    </location>
</feature>
<feature type="transmembrane region" description="Helical" evidence="7">
    <location>
        <begin position="56"/>
        <end position="78"/>
    </location>
</feature>
<feature type="region of interest" description="Disordered" evidence="6">
    <location>
        <begin position="1"/>
        <end position="40"/>
    </location>
</feature>
<comment type="subcellular location">
    <subcellularLocation>
        <location evidence="1">Membrane</location>
        <topology evidence="1">Multi-pass membrane protein</topology>
    </subcellularLocation>
</comment>
<dbReference type="Gene3D" id="1.20.1250.20">
    <property type="entry name" value="MFS general substrate transporter like domains"/>
    <property type="match status" value="1"/>
</dbReference>
<feature type="transmembrane region" description="Helical" evidence="7">
    <location>
        <begin position="536"/>
        <end position="555"/>
    </location>
</feature>
<dbReference type="SUPFAM" id="SSF103473">
    <property type="entry name" value="MFS general substrate transporter"/>
    <property type="match status" value="1"/>
</dbReference>
<dbReference type="Pfam" id="PF00854">
    <property type="entry name" value="PTR2"/>
    <property type="match status" value="1"/>
</dbReference>
<proteinExistence type="inferred from homology"/>
<dbReference type="InterPro" id="IPR036259">
    <property type="entry name" value="MFS_trans_sf"/>
</dbReference>
<keyword evidence="9" id="KW-1185">Reference proteome</keyword>
<dbReference type="InterPro" id="IPR000109">
    <property type="entry name" value="POT_fam"/>
</dbReference>
<feature type="transmembrane region" description="Helical" evidence="7">
    <location>
        <begin position="414"/>
        <end position="432"/>
    </location>
</feature>
<dbReference type="GO" id="GO:0016020">
    <property type="term" value="C:membrane"/>
    <property type="evidence" value="ECO:0007669"/>
    <property type="project" value="UniProtKB-SubCell"/>
</dbReference>
<evidence type="ECO:0000313" key="8">
    <source>
        <dbReference type="EMBL" id="KAF9617144.1"/>
    </source>
</evidence>
<dbReference type="PANTHER" id="PTHR11654">
    <property type="entry name" value="OLIGOPEPTIDE TRANSPORTER-RELATED"/>
    <property type="match status" value="1"/>
</dbReference>
<organism evidence="8 9">
    <name type="scientific">Coptis chinensis</name>
    <dbReference type="NCBI Taxonomy" id="261450"/>
    <lineage>
        <taxon>Eukaryota</taxon>
        <taxon>Viridiplantae</taxon>
        <taxon>Streptophyta</taxon>
        <taxon>Embryophyta</taxon>
        <taxon>Tracheophyta</taxon>
        <taxon>Spermatophyta</taxon>
        <taxon>Magnoliopsida</taxon>
        <taxon>Ranunculales</taxon>
        <taxon>Ranunculaceae</taxon>
        <taxon>Coptidoideae</taxon>
        <taxon>Coptis</taxon>
    </lineage>
</organism>
<keyword evidence="4 7" id="KW-1133">Transmembrane helix</keyword>
<comment type="similarity">
    <text evidence="2">Belongs to the major facilitator superfamily. Proton-dependent oligopeptide transporter (POT/PTR) (TC 2.A.17) family.</text>
</comment>
<sequence>MDAIESVHETQSLNRNGTMLKDGNERNNSEHTKDGSTDCLGRPAARAKTGGWTSGMLLLVNQGLGALAFVGVEVNLVLFSTRVLKQTNAEAANTFSRWMGTGMVLLTVSTHFSLLTPHGCGKVDFVCDSQSSLDMAVFYMSIYLIALGNGGYEPSLATLGADQFDEEDETEKRSKASFFSYFYVALNLGSMFSETALAYFQNLGKWVMGFWISTGCGLIGLTVFLSGSLRYRHFKPCGNPISRFSQVMCACFRKLKLEVPPDGEGLYEVQGNIGAASGARKINHTNDFRFLDRAAILSPKDTVVMTNSTNIFDPWSLCTVTQVEEVKCVLRLIPIWICSIFYFLGFIQMISLFVEQGAAMHTRINSFHIPPASMTVFDIVSISTFIVFYDQIIRPYYRKVTRNNNPKGLSELQRMGIGLVFAIVAMIAAGVVEQQRRKYAIEGGEELSSLSIFWQVPQYIILGVSEAFMYVAQLEFFAAQIPDALKSLGVGLSMSSTAIGSYLTSMLLSAVMEITTKNGSPGWIPPNLNDGCMERFFFLLAGIMAINLLAFTYYAKRFKSTTFEKREDHTKEAETTLA</sequence>
<accession>A0A835IHA3</accession>
<dbReference type="EMBL" id="JADFTS010000003">
    <property type="protein sequence ID" value="KAF9617144.1"/>
    <property type="molecule type" value="Genomic_DNA"/>
</dbReference>
<evidence type="ECO:0000256" key="2">
    <source>
        <dbReference type="ARBA" id="ARBA00005982"/>
    </source>
</evidence>
<evidence type="ECO:0000313" key="9">
    <source>
        <dbReference type="Proteomes" id="UP000631114"/>
    </source>
</evidence>
<feature type="transmembrane region" description="Helical" evidence="7">
    <location>
        <begin position="374"/>
        <end position="393"/>
    </location>
</feature>
<evidence type="ECO:0000256" key="1">
    <source>
        <dbReference type="ARBA" id="ARBA00004141"/>
    </source>
</evidence>
<comment type="caution">
    <text evidence="8">The sequence shown here is derived from an EMBL/GenBank/DDBJ whole genome shotgun (WGS) entry which is preliminary data.</text>
</comment>
<evidence type="ECO:0000256" key="3">
    <source>
        <dbReference type="ARBA" id="ARBA00022692"/>
    </source>
</evidence>
<evidence type="ECO:0000256" key="7">
    <source>
        <dbReference type="SAM" id="Phobius"/>
    </source>
</evidence>
<dbReference type="AlphaFoldDB" id="A0A835IHA3"/>
<keyword evidence="3 7" id="KW-0812">Transmembrane</keyword>
<feature type="transmembrane region" description="Helical" evidence="7">
    <location>
        <begin position="332"/>
        <end position="354"/>
    </location>
</feature>
<keyword evidence="5 7" id="KW-0472">Membrane</keyword>
<dbReference type="Proteomes" id="UP000631114">
    <property type="component" value="Unassembled WGS sequence"/>
</dbReference>
<evidence type="ECO:0000256" key="6">
    <source>
        <dbReference type="SAM" id="MobiDB-lite"/>
    </source>
</evidence>
<feature type="transmembrane region" description="Helical" evidence="7">
    <location>
        <begin position="181"/>
        <end position="200"/>
    </location>
</feature>
<dbReference type="OrthoDB" id="8904098at2759"/>
<protein>
    <submittedName>
        <fullName evidence="8">Uncharacterized protein</fullName>
    </submittedName>
</protein>
<evidence type="ECO:0000256" key="4">
    <source>
        <dbReference type="ARBA" id="ARBA00022989"/>
    </source>
</evidence>
<feature type="transmembrane region" description="Helical" evidence="7">
    <location>
        <begin position="206"/>
        <end position="225"/>
    </location>
</feature>
<dbReference type="GO" id="GO:0022857">
    <property type="term" value="F:transmembrane transporter activity"/>
    <property type="evidence" value="ECO:0007669"/>
    <property type="project" value="InterPro"/>
</dbReference>
<evidence type="ECO:0000256" key="5">
    <source>
        <dbReference type="ARBA" id="ARBA00023136"/>
    </source>
</evidence>
<reference evidence="8 9" key="1">
    <citation type="submission" date="2020-10" db="EMBL/GenBank/DDBJ databases">
        <title>The Coptis chinensis genome and diversification of protoberbering-type alkaloids.</title>
        <authorList>
            <person name="Wang B."/>
            <person name="Shu S."/>
            <person name="Song C."/>
            <person name="Liu Y."/>
        </authorList>
    </citation>
    <scope>NUCLEOTIDE SEQUENCE [LARGE SCALE GENOMIC DNA]</scope>
    <source>
        <strain evidence="8">HL-2020</strain>
        <tissue evidence="8">Leaf</tissue>
    </source>
</reference>
<gene>
    <name evidence="8" type="ORF">IFM89_034295</name>
</gene>
<name>A0A835IHA3_9MAGN</name>
<feature type="transmembrane region" description="Helical" evidence="7">
    <location>
        <begin position="484"/>
        <end position="503"/>
    </location>
</feature>
<feature type="transmembrane region" description="Helical" evidence="7">
    <location>
        <begin position="452"/>
        <end position="472"/>
    </location>
</feature>